<dbReference type="Proteomes" id="UP001235094">
    <property type="component" value="Unassembled WGS sequence"/>
</dbReference>
<reference evidence="1 2" key="1">
    <citation type="submission" date="2023-07" db="EMBL/GenBank/DDBJ databases">
        <title>Genomic Encyclopedia of Type Strains, Phase IV (KMG-IV): sequencing the most valuable type-strain genomes for metagenomic binning, comparative biology and taxonomic classification.</title>
        <authorList>
            <person name="Goeker M."/>
        </authorList>
    </citation>
    <scope>NUCLEOTIDE SEQUENCE [LARGE SCALE GENOMIC DNA]</scope>
    <source>
        <strain evidence="1 2">DSM 15561</strain>
    </source>
</reference>
<dbReference type="Gene3D" id="1.10.260.40">
    <property type="entry name" value="lambda repressor-like DNA-binding domains"/>
    <property type="match status" value="1"/>
</dbReference>
<sequence length="114" mass="11990">MAETVLSGNPALSPELCRAARALLGWAGDELAERARVGVEWLRSFEEGRELSDGAREGAVEGASERERLRRTLEAAGIDFLAPGEPSSGGGPGLRIKQAGGYIPAERLSSANDV</sequence>
<accession>A0ABU0LVD2</accession>
<comment type="caution">
    <text evidence="1">The sequence shown here is derived from an EMBL/GenBank/DDBJ whole genome shotgun (WGS) entry which is preliminary data.</text>
</comment>
<dbReference type="EMBL" id="JAUSVR010000015">
    <property type="protein sequence ID" value="MDQ0512696.1"/>
    <property type="molecule type" value="Genomic_DNA"/>
</dbReference>
<name>A0ABU0LVD2_9HYPH</name>
<keyword evidence="2" id="KW-1185">Reference proteome</keyword>
<organism evidence="1 2">
    <name type="scientific">Ancylobacter amanitiformis</name>
    <dbReference type="NCBI Taxonomy" id="217069"/>
    <lineage>
        <taxon>Bacteria</taxon>
        <taxon>Pseudomonadati</taxon>
        <taxon>Pseudomonadota</taxon>
        <taxon>Alphaproteobacteria</taxon>
        <taxon>Hyphomicrobiales</taxon>
        <taxon>Xanthobacteraceae</taxon>
        <taxon>Ancylobacter</taxon>
    </lineage>
</organism>
<evidence type="ECO:0008006" key="3">
    <source>
        <dbReference type="Google" id="ProtNLM"/>
    </source>
</evidence>
<gene>
    <name evidence="1" type="ORF">QOZ99_003608</name>
</gene>
<protein>
    <recommendedName>
        <fullName evidence="3">XRE family transcriptional regulator</fullName>
    </recommendedName>
</protein>
<evidence type="ECO:0000313" key="1">
    <source>
        <dbReference type="EMBL" id="MDQ0512696.1"/>
    </source>
</evidence>
<dbReference type="InterPro" id="IPR010982">
    <property type="entry name" value="Lambda_DNA-bd_dom_sf"/>
</dbReference>
<proteinExistence type="predicted"/>
<evidence type="ECO:0000313" key="2">
    <source>
        <dbReference type="Proteomes" id="UP001235094"/>
    </source>
</evidence>
<dbReference type="RefSeq" id="WP_306891370.1">
    <property type="nucleotide sequence ID" value="NZ_JAUSVR010000015.1"/>
</dbReference>